<evidence type="ECO:0000313" key="2">
    <source>
        <dbReference type="Proteomes" id="UP000278587"/>
    </source>
</evidence>
<name>A0A0P9L174_9PSED</name>
<proteinExistence type="predicted"/>
<organism evidence="1 2">
    <name type="scientific">Pseudomonas caricapapayae</name>
    <dbReference type="NCBI Taxonomy" id="46678"/>
    <lineage>
        <taxon>Bacteria</taxon>
        <taxon>Pseudomonadati</taxon>
        <taxon>Pseudomonadota</taxon>
        <taxon>Gammaproteobacteria</taxon>
        <taxon>Pseudomonadales</taxon>
        <taxon>Pseudomonadaceae</taxon>
        <taxon>Pseudomonas</taxon>
    </lineage>
</organism>
<dbReference type="Proteomes" id="UP000278587">
    <property type="component" value="Unassembled WGS sequence"/>
</dbReference>
<dbReference type="AlphaFoldDB" id="A0A0P9L174"/>
<accession>A0A0P9L174</accession>
<reference evidence="1 2" key="1">
    <citation type="submission" date="2018-08" db="EMBL/GenBank/DDBJ databases">
        <title>Recombination of ecologically and evolutionarily significant loci maintains genetic cohesion in the Pseudomonas syringae species complex.</title>
        <authorList>
            <person name="Dillon M."/>
            <person name="Thakur S."/>
            <person name="Almeida R.N.D."/>
            <person name="Weir B.S."/>
            <person name="Guttman D.S."/>
        </authorList>
    </citation>
    <scope>NUCLEOTIDE SEQUENCE [LARGE SCALE GENOMIC DNA]</scope>
    <source>
        <strain evidence="1 2">ICMP 4086</strain>
    </source>
</reference>
<comment type="caution">
    <text evidence="1">The sequence shown here is derived from an EMBL/GenBank/DDBJ whole genome shotgun (WGS) entry which is preliminary data.</text>
</comment>
<protein>
    <submittedName>
        <fullName evidence="1">Uncharacterized protein</fullName>
    </submittedName>
</protein>
<dbReference type="EMBL" id="RBOC01000063">
    <property type="protein sequence ID" value="RMM11614.1"/>
    <property type="molecule type" value="Genomic_DNA"/>
</dbReference>
<sequence length="288" mass="32728">MDVGSGLMVLDHVQKLDALPKPTASLIRYLSAQPLYSLCDEQIIDACNLIDKCCLRIQTDDFDSDLDTLCIRTTKHEEQIFQYASTDASSRVAHWVRHFTGCDSATDNQAHAAYVMACAAKALEALSEWMRSAEQDAFPPACKVPDWPWDFYCEYVSSQASPDDRINALDLYTLFLEPITHLASLRNDELTLAVAEAIKAATRRKGGVLSGKDRKIEMSQRDKAIVNYALVLLKNGMSRRYVTTTVHRWFEREVTKPESERPDWATLEMSKPLTRKRIEEILKQHNLL</sequence>
<evidence type="ECO:0000313" key="1">
    <source>
        <dbReference type="EMBL" id="RMM11614.1"/>
    </source>
</evidence>
<gene>
    <name evidence="1" type="ORF">ALQ84_100915</name>
</gene>